<sequence>MPATPRSLADALRSFRDEQLQRLLAARGDLLVPLPQGLGPLAARAASGPSSQRALHRLDRPALQLVEALAVLPDQAPRSALARAVGATPGEIEETLSHLQDLALVWGGQELRLVRSLRDGLRHPAGLGPVLAEDPSPQEAETRVAAARGADDEVAGVLDALSFGPARLEVGDSALGPLLRERGIAVPAAEGVLRIPRSVHLALRGGRVHERFAAHPPTIAGVARPERFAGTRSAQAAEAALETLRITGIIGDLDRDPPGVLTRGGLPQRELRRLAEAADAPLPEVVTVLQTCWTAGLVGHDGLTWQPTRDWDEFRERSEEQRWAELALAWLRSEDLPSLVGTPDPRGGPAHAALSAATRRPGVRARRETLLALHAQLHEDSPDTAADGPALREALSWHHPLVPAPVLAQEADAFEREAATLGLVLAGVPTRLGLALDRARRRTDAAEVDALLVEALAAVLPPPVDEVLLDADLTVVVPGRPSRRLSALSAWTEPVSRGGALTLRFTPASVRRALDAGEDPAALRALLESASRTPVPQVLAVLLADEQRRHGRIAVMPAVTALSAEEEVLTIVLSHPEAALLDLRRLAPGVAVTMAGPAVVMRAIERTGLSGVAVGRDGTLTRPTALHRLPGSREDVDPGHGPELPLTPEEAVLRIRAADAGEAELPVADRLRDAIARETELRIGVVDGRGGIAVRRVLPLSLEGGRLRARDAGTGEEFTVLVHRVTLG</sequence>
<keyword evidence="3" id="KW-0347">Helicase</keyword>
<protein>
    <submittedName>
        <fullName evidence="3">Helicase-associated domain-containing protein</fullName>
    </submittedName>
</protein>
<dbReference type="EMBL" id="JBHLSV010000034">
    <property type="protein sequence ID" value="MFC0675955.1"/>
    <property type="molecule type" value="Genomic_DNA"/>
</dbReference>
<keyword evidence="4" id="KW-1185">Reference proteome</keyword>
<dbReference type="RefSeq" id="WP_376982997.1">
    <property type="nucleotide sequence ID" value="NZ_JBHLSV010000034.1"/>
</dbReference>
<keyword evidence="3" id="KW-0547">Nucleotide-binding</keyword>
<keyword evidence="3" id="KW-0067">ATP-binding</keyword>
<evidence type="ECO:0000259" key="2">
    <source>
        <dbReference type="Pfam" id="PF13625"/>
    </source>
</evidence>
<evidence type="ECO:0000313" key="4">
    <source>
        <dbReference type="Proteomes" id="UP001589793"/>
    </source>
</evidence>
<evidence type="ECO:0000256" key="1">
    <source>
        <dbReference type="SAM" id="MobiDB-lite"/>
    </source>
</evidence>
<name>A0ABV6RG22_9MICO</name>
<feature type="region of interest" description="Disordered" evidence="1">
    <location>
        <begin position="339"/>
        <end position="359"/>
    </location>
</feature>
<dbReference type="GO" id="GO:0004386">
    <property type="term" value="F:helicase activity"/>
    <property type="evidence" value="ECO:0007669"/>
    <property type="project" value="UniProtKB-KW"/>
</dbReference>
<dbReference type="Proteomes" id="UP001589793">
    <property type="component" value="Unassembled WGS sequence"/>
</dbReference>
<feature type="domain" description="Helicase XPB/Ssl2 N-terminal" evidence="2">
    <location>
        <begin position="467"/>
        <end position="587"/>
    </location>
</feature>
<keyword evidence="3" id="KW-0378">Hydrolase</keyword>
<dbReference type="InterPro" id="IPR032830">
    <property type="entry name" value="XPB/Ssl2_N"/>
</dbReference>
<evidence type="ECO:0000313" key="3">
    <source>
        <dbReference type="EMBL" id="MFC0675955.1"/>
    </source>
</evidence>
<accession>A0ABV6RG22</accession>
<dbReference type="Pfam" id="PF13625">
    <property type="entry name" value="Helicase_C_3"/>
    <property type="match status" value="1"/>
</dbReference>
<gene>
    <name evidence="3" type="ORF">ACFFF6_18550</name>
</gene>
<proteinExistence type="predicted"/>
<organism evidence="3 4">
    <name type="scientific">Brachybacterium hainanense</name>
    <dbReference type="NCBI Taxonomy" id="1541174"/>
    <lineage>
        <taxon>Bacteria</taxon>
        <taxon>Bacillati</taxon>
        <taxon>Actinomycetota</taxon>
        <taxon>Actinomycetes</taxon>
        <taxon>Micrococcales</taxon>
        <taxon>Dermabacteraceae</taxon>
        <taxon>Brachybacterium</taxon>
    </lineage>
</organism>
<reference evidence="3 4" key="1">
    <citation type="submission" date="2024-09" db="EMBL/GenBank/DDBJ databases">
        <authorList>
            <person name="Sun Q."/>
            <person name="Mori K."/>
        </authorList>
    </citation>
    <scope>NUCLEOTIDE SEQUENCE [LARGE SCALE GENOMIC DNA]</scope>
    <source>
        <strain evidence="3 4">CICC 10874</strain>
    </source>
</reference>
<comment type="caution">
    <text evidence="3">The sequence shown here is derived from an EMBL/GenBank/DDBJ whole genome shotgun (WGS) entry which is preliminary data.</text>
</comment>